<dbReference type="OrthoDB" id="7679381at2"/>
<organism evidence="1 2">
    <name type="scientific">Mucilaginibacter pedocola</name>
    <dbReference type="NCBI Taxonomy" id="1792845"/>
    <lineage>
        <taxon>Bacteria</taxon>
        <taxon>Pseudomonadati</taxon>
        <taxon>Bacteroidota</taxon>
        <taxon>Sphingobacteriia</taxon>
        <taxon>Sphingobacteriales</taxon>
        <taxon>Sphingobacteriaceae</taxon>
        <taxon>Mucilaginibacter</taxon>
    </lineage>
</organism>
<gene>
    <name evidence="1" type="ORF">BC343_14720</name>
</gene>
<dbReference type="AlphaFoldDB" id="A0A1S9P8T3"/>
<name>A0A1S9P8T3_9SPHI</name>
<evidence type="ECO:0000313" key="1">
    <source>
        <dbReference type="EMBL" id="OOQ57355.1"/>
    </source>
</evidence>
<accession>A0A1S9P8T3</accession>
<dbReference type="RefSeq" id="WP_078350649.1">
    <property type="nucleotide sequence ID" value="NZ_MBTF01000036.1"/>
</dbReference>
<keyword evidence="2" id="KW-1185">Reference proteome</keyword>
<dbReference type="Proteomes" id="UP000189739">
    <property type="component" value="Unassembled WGS sequence"/>
</dbReference>
<evidence type="ECO:0000313" key="2">
    <source>
        <dbReference type="Proteomes" id="UP000189739"/>
    </source>
</evidence>
<proteinExistence type="predicted"/>
<comment type="caution">
    <text evidence="1">The sequence shown here is derived from an EMBL/GenBank/DDBJ whole genome shotgun (WGS) entry which is preliminary data.</text>
</comment>
<sequence length="73" mass="8154">MAAKTKRYFSDLDKKELLSNLKTSRSACIRACAKAPIQSEVYKGVTKFLGDIDAMAECLTGDRKHLHEKPHST</sequence>
<protein>
    <submittedName>
        <fullName evidence="1">Uncharacterized protein</fullName>
    </submittedName>
</protein>
<reference evidence="1 2" key="1">
    <citation type="submission" date="2016-07" db="EMBL/GenBank/DDBJ databases">
        <title>Genomic analysis of zinc-resistant bacterium Mucilaginibacter pedocola TBZ30.</title>
        <authorList>
            <person name="Huang J."/>
            <person name="Tang J."/>
        </authorList>
    </citation>
    <scope>NUCLEOTIDE SEQUENCE [LARGE SCALE GENOMIC DNA]</scope>
    <source>
        <strain evidence="1 2">TBZ30</strain>
    </source>
</reference>
<dbReference type="EMBL" id="MBTF01000036">
    <property type="protein sequence ID" value="OOQ57355.1"/>
    <property type="molecule type" value="Genomic_DNA"/>
</dbReference>